<keyword evidence="3" id="KW-1185">Reference proteome</keyword>
<reference evidence="2 3" key="2">
    <citation type="journal article" date="2016" name="Science">
        <title>A bacterium that degrades and assimilates poly(ethylene terephthalate).</title>
        <authorList>
            <person name="Yoshida S."/>
            <person name="Hiraga K."/>
            <person name="Takehana T."/>
            <person name="Taniguchi I."/>
            <person name="Yamaji H."/>
            <person name="Maeda Y."/>
            <person name="Toyohara K."/>
            <person name="Miyamoto K."/>
            <person name="Kimura Y."/>
            <person name="Oda K."/>
        </authorList>
    </citation>
    <scope>NUCLEOTIDE SEQUENCE [LARGE SCALE GENOMIC DNA]</scope>
    <source>
        <strain evidence="3">NBRC 110686 / TISTR 2288 / 201-F6</strain>
    </source>
</reference>
<evidence type="ECO:0000313" key="2">
    <source>
        <dbReference type="EMBL" id="GAP33862.1"/>
    </source>
</evidence>
<keyword evidence="1" id="KW-0812">Transmembrane</keyword>
<protein>
    <recommendedName>
        <fullName evidence="4">Type II secretion system protein GspC N-terminal domain-containing protein</fullName>
    </recommendedName>
</protein>
<evidence type="ECO:0000313" key="3">
    <source>
        <dbReference type="Proteomes" id="UP000037660"/>
    </source>
</evidence>
<sequence length="211" mass="21333">MSLETSALPVDAASDTTAPAAWPVAVLVLAGLAATAAAGWIGYRQGLAGTPADADTAAPVLTAARPASAAGPAASAPSVPASARAGGAVGLRPAAAAPGGPFPAVRQAAAAPGRAASAPDPLAWPLWEFQLRQPIPPRNPPLTPPPWRLVGATLASEGWRVVVLRQGNGTPEYFGVGQELPGGYRIQSINDEEVTLLINKREVTLSYTGSR</sequence>
<dbReference type="RefSeq" id="WP_054018008.1">
    <property type="nucleotide sequence ID" value="NZ_BBYR01000002.1"/>
</dbReference>
<keyword evidence="1" id="KW-0472">Membrane</keyword>
<evidence type="ECO:0008006" key="4">
    <source>
        <dbReference type="Google" id="ProtNLM"/>
    </source>
</evidence>
<dbReference type="Proteomes" id="UP000037660">
    <property type="component" value="Unassembled WGS sequence"/>
</dbReference>
<comment type="caution">
    <text evidence="2">The sequence shown here is derived from an EMBL/GenBank/DDBJ whole genome shotgun (WGS) entry which is preliminary data.</text>
</comment>
<accession>A0A0K8NTZ9</accession>
<organism evidence="2 3">
    <name type="scientific">Piscinibacter sakaiensis</name>
    <name type="common">Ideonella sakaiensis</name>
    <dbReference type="NCBI Taxonomy" id="1547922"/>
    <lineage>
        <taxon>Bacteria</taxon>
        <taxon>Pseudomonadati</taxon>
        <taxon>Pseudomonadota</taxon>
        <taxon>Betaproteobacteria</taxon>
        <taxon>Burkholderiales</taxon>
        <taxon>Sphaerotilaceae</taxon>
        <taxon>Piscinibacter</taxon>
    </lineage>
</organism>
<proteinExistence type="predicted"/>
<dbReference type="EMBL" id="BBYR01000002">
    <property type="protein sequence ID" value="GAP33862.1"/>
    <property type="molecule type" value="Genomic_DNA"/>
</dbReference>
<gene>
    <name evidence="2" type="ORF">ISF6_1117</name>
</gene>
<evidence type="ECO:0000256" key="1">
    <source>
        <dbReference type="SAM" id="Phobius"/>
    </source>
</evidence>
<dbReference type="STRING" id="1547922.ISF6_1117"/>
<feature type="transmembrane region" description="Helical" evidence="1">
    <location>
        <begin position="20"/>
        <end position="43"/>
    </location>
</feature>
<dbReference type="AlphaFoldDB" id="A0A0K8NTZ9"/>
<reference evidence="3" key="1">
    <citation type="submission" date="2015-07" db="EMBL/GenBank/DDBJ databases">
        <title>Discovery of a poly(ethylene terephthalate assimilation.</title>
        <authorList>
            <person name="Yoshida S."/>
            <person name="Hiraga K."/>
            <person name="Takehana T."/>
            <person name="Taniguchi I."/>
            <person name="Yamaji H."/>
            <person name="Maeda Y."/>
            <person name="Toyohara K."/>
            <person name="Miyamoto K."/>
            <person name="Kimura Y."/>
            <person name="Oda K."/>
        </authorList>
    </citation>
    <scope>NUCLEOTIDE SEQUENCE [LARGE SCALE GENOMIC DNA]</scope>
    <source>
        <strain evidence="3">NBRC 110686 / TISTR 2288 / 201-F6</strain>
    </source>
</reference>
<keyword evidence="1" id="KW-1133">Transmembrane helix</keyword>
<name>A0A0K8NTZ9_PISS1</name>